<accession>A0ABQ5YNB8</accession>
<keyword evidence="3" id="KW-1185">Reference proteome</keyword>
<feature type="region of interest" description="Disordered" evidence="1">
    <location>
        <begin position="186"/>
        <end position="205"/>
    </location>
</feature>
<name>A0ABQ5YNB8_9NEIS</name>
<protein>
    <recommendedName>
        <fullName evidence="4">Bacteriocin-protection protein</fullName>
    </recommendedName>
</protein>
<dbReference type="RefSeq" id="WP_284197948.1">
    <property type="nucleotide sequence ID" value="NZ_BSOG01000006.1"/>
</dbReference>
<dbReference type="Proteomes" id="UP001156706">
    <property type="component" value="Unassembled WGS sequence"/>
</dbReference>
<reference evidence="3" key="1">
    <citation type="journal article" date="2019" name="Int. J. Syst. Evol. Microbiol.">
        <title>The Global Catalogue of Microorganisms (GCM) 10K type strain sequencing project: providing services to taxonomists for standard genome sequencing and annotation.</title>
        <authorList>
            <consortium name="The Broad Institute Genomics Platform"/>
            <consortium name="The Broad Institute Genome Sequencing Center for Infectious Disease"/>
            <person name="Wu L."/>
            <person name="Ma J."/>
        </authorList>
    </citation>
    <scope>NUCLEOTIDE SEQUENCE [LARGE SCALE GENOMIC DNA]</scope>
    <source>
        <strain evidence="3">NBRC 110044</strain>
    </source>
</reference>
<evidence type="ECO:0000313" key="3">
    <source>
        <dbReference type="Proteomes" id="UP001156706"/>
    </source>
</evidence>
<comment type="caution">
    <text evidence="2">The sequence shown here is derived from an EMBL/GenBank/DDBJ whole genome shotgun (WGS) entry which is preliminary data.</text>
</comment>
<gene>
    <name evidence="2" type="ORF">GCM10007907_36650</name>
</gene>
<evidence type="ECO:0000313" key="2">
    <source>
        <dbReference type="EMBL" id="GLR14875.1"/>
    </source>
</evidence>
<proteinExistence type="predicted"/>
<organism evidence="2 3">
    <name type="scientific">Chitinimonas prasina</name>
    <dbReference type="NCBI Taxonomy" id="1434937"/>
    <lineage>
        <taxon>Bacteria</taxon>
        <taxon>Pseudomonadati</taxon>
        <taxon>Pseudomonadota</taxon>
        <taxon>Betaproteobacteria</taxon>
        <taxon>Neisseriales</taxon>
        <taxon>Chitinibacteraceae</taxon>
        <taxon>Chitinimonas</taxon>
    </lineage>
</organism>
<sequence>MEIENLRFFATPADFRDWLRQHHATATVQWVGFYKKESGLPSISWPESVDEALCVGWIDGIRKRVDEASYAIRFTPRKRSSIWSAVNIGRVAVLEAEGRMQAAGMAAFEARQAEKSVVYSYEREHASLTDGYLPLLQANPAAWAYFQLQAPWYQRSASWWVISAKQEPTRQRRLLQLIADSAAGQPLAQFDRSTPAGRGKAKQVP</sequence>
<dbReference type="Pfam" id="PF13376">
    <property type="entry name" value="OmdA"/>
    <property type="match status" value="1"/>
</dbReference>
<evidence type="ECO:0000256" key="1">
    <source>
        <dbReference type="SAM" id="MobiDB-lite"/>
    </source>
</evidence>
<dbReference type="EMBL" id="BSOG01000006">
    <property type="protein sequence ID" value="GLR14875.1"/>
    <property type="molecule type" value="Genomic_DNA"/>
</dbReference>
<evidence type="ECO:0008006" key="4">
    <source>
        <dbReference type="Google" id="ProtNLM"/>
    </source>
</evidence>